<keyword evidence="5" id="KW-0800">Toxin</keyword>
<protein>
    <recommendedName>
        <fullName evidence="5">Ribonuclease VapC</fullName>
        <shortName evidence="5">RNase VapC</shortName>
        <ecNumber evidence="5">3.1.-.-</ecNumber>
    </recommendedName>
    <alternativeName>
        <fullName evidence="5">Putative toxin VapC</fullName>
    </alternativeName>
</protein>
<evidence type="ECO:0000256" key="5">
    <source>
        <dbReference type="HAMAP-Rule" id="MF_00265"/>
    </source>
</evidence>
<dbReference type="EC" id="3.1.-.-" evidence="5"/>
<evidence type="ECO:0000256" key="2">
    <source>
        <dbReference type="ARBA" id="ARBA00022722"/>
    </source>
</evidence>
<dbReference type="AlphaFoldDB" id="A0A7C3SMV7"/>
<dbReference type="PANTHER" id="PTHR39664">
    <property type="match status" value="1"/>
</dbReference>
<gene>
    <name evidence="5" type="primary">vapC</name>
    <name evidence="7" type="ORF">ENV88_01980</name>
</gene>
<dbReference type="InterPro" id="IPR029060">
    <property type="entry name" value="PIN-like_dom_sf"/>
</dbReference>
<reference evidence="7" key="1">
    <citation type="journal article" date="2020" name="mSystems">
        <title>Genome- and Community-Level Interaction Insights into Carbon Utilization and Element Cycling Functions of Hydrothermarchaeota in Hydrothermal Sediment.</title>
        <authorList>
            <person name="Zhou Z."/>
            <person name="Liu Y."/>
            <person name="Xu W."/>
            <person name="Pan J."/>
            <person name="Luo Z.H."/>
            <person name="Li M."/>
        </authorList>
    </citation>
    <scope>NUCLEOTIDE SEQUENCE [LARGE SCALE GENOMIC DNA]</scope>
    <source>
        <strain evidence="7">SpSt-8</strain>
    </source>
</reference>
<dbReference type="CDD" id="cd18684">
    <property type="entry name" value="PIN_VapC-like"/>
    <property type="match status" value="1"/>
</dbReference>
<dbReference type="SMART" id="SM00670">
    <property type="entry name" value="PINc"/>
    <property type="match status" value="1"/>
</dbReference>
<dbReference type="GO" id="GO:0004540">
    <property type="term" value="F:RNA nuclease activity"/>
    <property type="evidence" value="ECO:0007669"/>
    <property type="project" value="InterPro"/>
</dbReference>
<accession>A0A7C3SMV7</accession>
<evidence type="ECO:0000259" key="6">
    <source>
        <dbReference type="SMART" id="SM00670"/>
    </source>
</evidence>
<name>A0A7C3SMV7_THEPE</name>
<comment type="function">
    <text evidence="5">Toxic component of a toxin-antitoxin (TA) system. An RNase.</text>
</comment>
<dbReference type="SUPFAM" id="SSF88723">
    <property type="entry name" value="PIN domain-like"/>
    <property type="match status" value="1"/>
</dbReference>
<comment type="cofactor">
    <cofactor evidence="5">
        <name>Mg(2+)</name>
        <dbReference type="ChEBI" id="CHEBI:18420"/>
    </cofactor>
</comment>
<dbReference type="HAMAP" id="MF_00265">
    <property type="entry name" value="VapC_Nob1"/>
    <property type="match status" value="1"/>
</dbReference>
<keyword evidence="4 5" id="KW-0378">Hydrolase</keyword>
<organism evidence="7">
    <name type="scientific">Thermofilum pendens</name>
    <dbReference type="NCBI Taxonomy" id="2269"/>
    <lineage>
        <taxon>Archaea</taxon>
        <taxon>Thermoproteota</taxon>
        <taxon>Thermoprotei</taxon>
        <taxon>Thermofilales</taxon>
        <taxon>Thermofilaceae</taxon>
        <taxon>Thermofilum</taxon>
    </lineage>
</organism>
<feature type="domain" description="PIN" evidence="6">
    <location>
        <begin position="2"/>
        <end position="124"/>
    </location>
</feature>
<evidence type="ECO:0000256" key="1">
    <source>
        <dbReference type="ARBA" id="ARBA00022649"/>
    </source>
</evidence>
<comment type="similarity">
    <text evidence="5">Belongs to the PINc/VapC protein family.</text>
</comment>
<dbReference type="GO" id="GO:0016787">
    <property type="term" value="F:hydrolase activity"/>
    <property type="evidence" value="ECO:0007669"/>
    <property type="project" value="UniProtKB-KW"/>
</dbReference>
<dbReference type="InterPro" id="IPR022907">
    <property type="entry name" value="VapC_family"/>
</dbReference>
<dbReference type="Pfam" id="PF01850">
    <property type="entry name" value="PIN"/>
    <property type="match status" value="1"/>
</dbReference>
<keyword evidence="1 5" id="KW-1277">Toxin-antitoxin system</keyword>
<feature type="binding site" evidence="5">
    <location>
        <position position="7"/>
    </location>
    <ligand>
        <name>Mg(2+)</name>
        <dbReference type="ChEBI" id="CHEBI:18420"/>
    </ligand>
</feature>
<evidence type="ECO:0000256" key="3">
    <source>
        <dbReference type="ARBA" id="ARBA00022723"/>
    </source>
</evidence>
<comment type="caution">
    <text evidence="7">The sequence shown here is derived from an EMBL/GenBank/DDBJ whole genome shotgun (WGS) entry which is preliminary data.</text>
</comment>
<dbReference type="InterPro" id="IPR002716">
    <property type="entry name" value="PIN_dom"/>
</dbReference>
<sequence length="138" mass="15730">MQEAVIDTNVLVYDTFEDSLYHKAARHLLDSLDRWLIPLIVVYEYVWLLKGLNMSPADAREKLLEYVTVEKSTVLREGVDEIRWALSMINEEGLSLARFNDKVVLSAALRRNASLATFDAKLRKQAAKLGVRILPEAI</sequence>
<dbReference type="EMBL" id="DTIB01000043">
    <property type="protein sequence ID" value="HGB24815.1"/>
    <property type="molecule type" value="Genomic_DNA"/>
</dbReference>
<evidence type="ECO:0000256" key="4">
    <source>
        <dbReference type="ARBA" id="ARBA00022801"/>
    </source>
</evidence>
<evidence type="ECO:0000313" key="7">
    <source>
        <dbReference type="EMBL" id="HGB24815.1"/>
    </source>
</evidence>
<proteinExistence type="inferred from homology"/>
<feature type="binding site" evidence="5">
    <location>
        <position position="101"/>
    </location>
    <ligand>
        <name>Mg(2+)</name>
        <dbReference type="ChEBI" id="CHEBI:18420"/>
    </ligand>
</feature>
<keyword evidence="3 5" id="KW-0479">Metal-binding</keyword>
<keyword evidence="5" id="KW-0460">Magnesium</keyword>
<dbReference type="PANTHER" id="PTHR39664:SF2">
    <property type="entry name" value="NUCLEIC ACID-BINDING PROTEIN, CONTAINING PIN DOMAIN-RELATED"/>
    <property type="match status" value="1"/>
</dbReference>
<dbReference type="GO" id="GO:0090729">
    <property type="term" value="F:toxin activity"/>
    <property type="evidence" value="ECO:0007669"/>
    <property type="project" value="UniProtKB-KW"/>
</dbReference>
<keyword evidence="2 5" id="KW-0540">Nuclease</keyword>
<dbReference type="GO" id="GO:0000287">
    <property type="term" value="F:magnesium ion binding"/>
    <property type="evidence" value="ECO:0007669"/>
    <property type="project" value="UniProtKB-UniRule"/>
</dbReference>
<dbReference type="Gene3D" id="3.40.50.1010">
    <property type="entry name" value="5'-nuclease"/>
    <property type="match status" value="1"/>
</dbReference>